<evidence type="ECO:0000256" key="4">
    <source>
        <dbReference type="ARBA" id="ARBA00023014"/>
    </source>
</evidence>
<dbReference type="Pfam" id="PF12800">
    <property type="entry name" value="Fer4_4"/>
    <property type="match status" value="1"/>
</dbReference>
<feature type="domain" description="4Fe-4S ferredoxin-type" evidence="5">
    <location>
        <begin position="11"/>
        <end position="40"/>
    </location>
</feature>
<gene>
    <name evidence="6" type="ordered locus">DSY0531</name>
</gene>
<accession>Q250H2</accession>
<dbReference type="Proteomes" id="UP000001946">
    <property type="component" value="Chromosome"/>
</dbReference>
<organism evidence="6 7">
    <name type="scientific">Desulfitobacterium hafniense (strain Y51)</name>
    <dbReference type="NCBI Taxonomy" id="138119"/>
    <lineage>
        <taxon>Bacteria</taxon>
        <taxon>Bacillati</taxon>
        <taxon>Bacillota</taxon>
        <taxon>Clostridia</taxon>
        <taxon>Eubacteriales</taxon>
        <taxon>Desulfitobacteriaceae</taxon>
        <taxon>Desulfitobacterium</taxon>
    </lineage>
</organism>
<dbReference type="HOGENOM" id="CLU_043374_2_0_9"/>
<evidence type="ECO:0000313" key="6">
    <source>
        <dbReference type="EMBL" id="BAE82320.1"/>
    </source>
</evidence>
<keyword evidence="7" id="KW-1185">Reference proteome</keyword>
<dbReference type="GO" id="GO:0051539">
    <property type="term" value="F:4 iron, 4 sulfur cluster binding"/>
    <property type="evidence" value="ECO:0007669"/>
    <property type="project" value="UniProtKB-KW"/>
</dbReference>
<evidence type="ECO:0000256" key="2">
    <source>
        <dbReference type="ARBA" id="ARBA00022723"/>
    </source>
</evidence>
<dbReference type="GO" id="GO:0046872">
    <property type="term" value="F:metal ion binding"/>
    <property type="evidence" value="ECO:0007669"/>
    <property type="project" value="UniProtKB-KW"/>
</dbReference>
<dbReference type="Gene3D" id="3.30.70.20">
    <property type="match status" value="2"/>
</dbReference>
<dbReference type="Pfam" id="PF13247">
    <property type="entry name" value="Fer4_11"/>
    <property type="match status" value="1"/>
</dbReference>
<evidence type="ECO:0000256" key="1">
    <source>
        <dbReference type="ARBA" id="ARBA00022485"/>
    </source>
</evidence>
<dbReference type="eggNOG" id="COG0437">
    <property type="taxonomic scope" value="Bacteria"/>
</dbReference>
<dbReference type="PANTHER" id="PTHR43177">
    <property type="entry name" value="PROTEIN NRFC"/>
    <property type="match status" value="1"/>
</dbReference>
<dbReference type="PROSITE" id="PS00198">
    <property type="entry name" value="4FE4S_FER_1"/>
    <property type="match status" value="1"/>
</dbReference>
<dbReference type="AlphaFoldDB" id="Q250H2"/>
<keyword evidence="2" id="KW-0479">Metal-binding</keyword>
<keyword evidence="4" id="KW-0411">Iron-sulfur</keyword>
<dbReference type="KEGG" id="dsy:DSY0531"/>
<dbReference type="STRING" id="138119.DSY0531"/>
<dbReference type="InterPro" id="IPR017900">
    <property type="entry name" value="4Fe4S_Fe_S_CS"/>
</dbReference>
<dbReference type="SUPFAM" id="SSF54862">
    <property type="entry name" value="4Fe-4S ferredoxins"/>
    <property type="match status" value="1"/>
</dbReference>
<evidence type="ECO:0000259" key="5">
    <source>
        <dbReference type="PROSITE" id="PS51379"/>
    </source>
</evidence>
<dbReference type="PANTHER" id="PTHR43177:SF9">
    <property type="entry name" value="PROTEIN NRFC"/>
    <property type="match status" value="1"/>
</dbReference>
<feature type="domain" description="4Fe-4S ferredoxin-type" evidence="5">
    <location>
        <begin position="85"/>
        <end position="114"/>
    </location>
</feature>
<keyword evidence="1" id="KW-0004">4Fe-4S</keyword>
<dbReference type="CDD" id="cd16371">
    <property type="entry name" value="DMSOR_beta_like"/>
    <property type="match status" value="1"/>
</dbReference>
<dbReference type="PROSITE" id="PS51379">
    <property type="entry name" value="4FE4S_FER_2"/>
    <property type="match status" value="2"/>
</dbReference>
<proteinExistence type="predicted"/>
<name>Q250H2_DESHY</name>
<protein>
    <submittedName>
        <fullName evidence="6">Putative oxidoreductase iron-sulfur subunit</fullName>
    </submittedName>
</protein>
<dbReference type="EMBL" id="AP008230">
    <property type="protein sequence ID" value="BAE82320.1"/>
    <property type="molecule type" value="Genomic_DNA"/>
</dbReference>
<evidence type="ECO:0000313" key="7">
    <source>
        <dbReference type="Proteomes" id="UP000001946"/>
    </source>
</evidence>
<dbReference type="InterPro" id="IPR017896">
    <property type="entry name" value="4Fe4S_Fe-S-bd"/>
</dbReference>
<dbReference type="InterPro" id="IPR050954">
    <property type="entry name" value="ET_IronSulfur_Cluster-Binding"/>
</dbReference>
<reference evidence="6 7" key="1">
    <citation type="journal article" date="2006" name="J. Bacteriol.">
        <title>Complete genome sequence of the dehalorespiring bacterium Desulfitobacterium hafniense Y51 and comparison with Dehalococcoides ethenogenes 195.</title>
        <authorList>
            <person name="Nonaka H."/>
            <person name="Keresztes G."/>
            <person name="Shinoda Y."/>
            <person name="Ikenaga Y."/>
            <person name="Abe M."/>
            <person name="Naito K."/>
            <person name="Inatomi K."/>
            <person name="Furukawa K."/>
            <person name="Inui M."/>
            <person name="Yukawa H."/>
        </authorList>
    </citation>
    <scope>NUCLEOTIDE SEQUENCE [LARGE SCALE GENOMIC DNA]</scope>
    <source>
        <strain evidence="6 7">Y51</strain>
    </source>
</reference>
<sequence>MYGRRREYMSWRFLVNPDLCLGCRSCEIACRNEFVHQGGARWRWLKEVEDHSGLHYFLSLSCNHCENPECVRVCPEGTYRKRKDGIVLHDPWRCSGCGKCTHACPFHVPKYSLSSGRVDKCNLCFHRLDKGLPAACVAACPVNALCHLFPNEPDPMDARGSVTGFTNILITKPSIRFIHSSI</sequence>
<keyword evidence="3" id="KW-0408">Iron</keyword>
<evidence type="ECO:0000256" key="3">
    <source>
        <dbReference type="ARBA" id="ARBA00023004"/>
    </source>
</evidence>